<reference evidence="6" key="1">
    <citation type="journal article" date="2020" name="mSystems">
        <title>Genome- and Community-Level Interaction Insights into Carbon Utilization and Element Cycling Functions of Hydrothermarchaeota in Hydrothermal Sediment.</title>
        <authorList>
            <person name="Zhou Z."/>
            <person name="Liu Y."/>
            <person name="Xu W."/>
            <person name="Pan J."/>
            <person name="Luo Z.H."/>
            <person name="Li M."/>
        </authorList>
    </citation>
    <scope>NUCLEOTIDE SEQUENCE [LARGE SCALE GENOMIC DNA]</scope>
    <source>
        <strain evidence="6">SpSt-1116</strain>
    </source>
</reference>
<keyword evidence="3 4" id="KW-0974">Archaeal flagellum</keyword>
<dbReference type="InterPro" id="IPR013373">
    <property type="entry name" value="Flagellin/pilin_N_arc"/>
</dbReference>
<comment type="subcellular location">
    <subcellularLocation>
        <location evidence="1 4">Archaeal flagellum</location>
    </subcellularLocation>
</comment>
<evidence type="ECO:0000256" key="3">
    <source>
        <dbReference type="ARBA" id="ARBA00022440"/>
    </source>
</evidence>
<keyword evidence="6" id="KW-0969">Cilium</keyword>
<dbReference type="PANTHER" id="PTHR35903:SF1">
    <property type="entry name" value="FLAGELLIN B1"/>
    <property type="match status" value="1"/>
</dbReference>
<dbReference type="Pfam" id="PF01917">
    <property type="entry name" value="Flagellin_arch-type"/>
    <property type="match status" value="1"/>
</dbReference>
<keyword evidence="5" id="KW-1133">Transmembrane helix</keyword>
<dbReference type="InterPro" id="IPR002774">
    <property type="entry name" value="Flagellin_arc-type"/>
</dbReference>
<dbReference type="PANTHER" id="PTHR35903">
    <property type="entry name" value="FLAGELLIN B1"/>
    <property type="match status" value="1"/>
</dbReference>
<dbReference type="GO" id="GO:0097588">
    <property type="term" value="P:archaeal or bacterial-type flagellum-dependent cell motility"/>
    <property type="evidence" value="ECO:0007669"/>
    <property type="project" value="InterPro"/>
</dbReference>
<dbReference type="AlphaFoldDB" id="A0A7J3ZLR7"/>
<sequence>MRSTPQRRKRGMIGIEAAIVMIAFVIVGAALAFVALNMGLFATQKTKEVITRGLGEASSALEIDGSVTAYTSDGSSVTIVSFPIKVAPGRQAVDLNVDKTIIRAVLARNAYENLYEAVLYLNESDRKLYWPNGTSATLSGVASLRIDELAEAAFSITGVETPGAVTIIMKNVNEDGVLEYGEKAVVIVKMDSSNALKPYDKIIIEVRPPEGAPLTVERTIPATLPSSGGTVELY</sequence>
<dbReference type="GO" id="GO:0005198">
    <property type="term" value="F:structural molecule activity"/>
    <property type="evidence" value="ECO:0007669"/>
    <property type="project" value="InterPro"/>
</dbReference>
<comment type="similarity">
    <text evidence="2 4">Belongs to the archaeal flagellin family.</text>
</comment>
<protein>
    <recommendedName>
        <fullName evidence="4">Flagellin</fullName>
    </recommendedName>
</protein>
<evidence type="ECO:0000256" key="2">
    <source>
        <dbReference type="ARBA" id="ARBA00010256"/>
    </source>
</evidence>
<keyword evidence="5" id="KW-0812">Transmembrane</keyword>
<evidence type="ECO:0000256" key="1">
    <source>
        <dbReference type="ARBA" id="ARBA00004618"/>
    </source>
</evidence>
<feature type="transmembrane region" description="Helical" evidence="5">
    <location>
        <begin position="12"/>
        <end position="36"/>
    </location>
</feature>
<comment type="caution">
    <text evidence="6">The sequence shown here is derived from an EMBL/GenBank/DDBJ whole genome shotgun (WGS) entry which is preliminary data.</text>
</comment>
<name>A0A7J3ZLR7_9CREN</name>
<keyword evidence="6" id="KW-0282">Flagellum</keyword>
<dbReference type="GO" id="GO:0097589">
    <property type="term" value="C:archaeal-type flagellum"/>
    <property type="evidence" value="ECO:0007669"/>
    <property type="project" value="UniProtKB-SubCell"/>
</dbReference>
<proteinExistence type="inferred from homology"/>
<evidence type="ECO:0000256" key="5">
    <source>
        <dbReference type="SAM" id="Phobius"/>
    </source>
</evidence>
<accession>A0A7J3ZLR7</accession>
<gene>
    <name evidence="6" type="ORF">ENM78_06180</name>
</gene>
<keyword evidence="6" id="KW-0966">Cell projection</keyword>
<evidence type="ECO:0000256" key="4">
    <source>
        <dbReference type="RuleBase" id="RU361282"/>
    </source>
</evidence>
<organism evidence="6">
    <name type="scientific">Fervidicoccus fontis</name>
    <dbReference type="NCBI Taxonomy" id="683846"/>
    <lineage>
        <taxon>Archaea</taxon>
        <taxon>Thermoproteota</taxon>
        <taxon>Thermoprotei</taxon>
        <taxon>Fervidicoccales</taxon>
        <taxon>Fervidicoccaceae</taxon>
        <taxon>Fervidicoccus</taxon>
    </lineage>
</organism>
<keyword evidence="5" id="KW-0472">Membrane</keyword>
<dbReference type="NCBIfam" id="TIGR02537">
    <property type="entry name" value="arch_flag_Nterm"/>
    <property type="match status" value="1"/>
</dbReference>
<dbReference type="EMBL" id="DRZC01000080">
    <property type="protein sequence ID" value="HHQ81017.1"/>
    <property type="molecule type" value="Genomic_DNA"/>
</dbReference>
<evidence type="ECO:0000313" key="6">
    <source>
        <dbReference type="EMBL" id="HHQ81017.1"/>
    </source>
</evidence>
<comment type="function">
    <text evidence="4">Flagellin is the subunit protein which polymerizes to form the filaments of archaeal flagella.</text>
</comment>